<dbReference type="EMBL" id="CM056741">
    <property type="protein sequence ID" value="KAJ8681670.1"/>
    <property type="molecule type" value="Genomic_DNA"/>
</dbReference>
<evidence type="ECO:0000313" key="2">
    <source>
        <dbReference type="Proteomes" id="UP001239111"/>
    </source>
</evidence>
<organism evidence="1 2">
    <name type="scientific">Eretmocerus hayati</name>
    <dbReference type="NCBI Taxonomy" id="131215"/>
    <lineage>
        <taxon>Eukaryota</taxon>
        <taxon>Metazoa</taxon>
        <taxon>Ecdysozoa</taxon>
        <taxon>Arthropoda</taxon>
        <taxon>Hexapoda</taxon>
        <taxon>Insecta</taxon>
        <taxon>Pterygota</taxon>
        <taxon>Neoptera</taxon>
        <taxon>Endopterygota</taxon>
        <taxon>Hymenoptera</taxon>
        <taxon>Apocrita</taxon>
        <taxon>Proctotrupomorpha</taxon>
        <taxon>Chalcidoidea</taxon>
        <taxon>Aphelinidae</taxon>
        <taxon>Aphelininae</taxon>
        <taxon>Eretmocerus</taxon>
    </lineage>
</organism>
<name>A0ACC2PDN1_9HYME</name>
<keyword evidence="2" id="KW-1185">Reference proteome</keyword>
<reference evidence="1" key="1">
    <citation type="submission" date="2023-04" db="EMBL/GenBank/DDBJ databases">
        <title>A chromosome-level genome assembly of the parasitoid wasp Eretmocerus hayati.</title>
        <authorList>
            <person name="Zhong Y."/>
            <person name="Liu S."/>
            <person name="Liu Y."/>
        </authorList>
    </citation>
    <scope>NUCLEOTIDE SEQUENCE</scope>
    <source>
        <strain evidence="1">ZJU_SS_LIU_2023</strain>
    </source>
</reference>
<sequence>MIQSARLGLETIRELIAAEDDDIQVDDVEEAPGSGRGDNYTSMLYRLNVKGLRKSSGSSWSTCIIYKVLPESRERRDTYKSEVLFRNEVVFYTKVWPALDALQKKVGTPVFDGVAKVYLARHDLIAMEDLRPKGFRMADRTKGLHVDELERVLKALAGFHALSLTLKDLRPELFARLSGASNPEEGECVQEAMFRMENAEWYRQYYRTATSNALKMVSEGLPSHLESRREEVLSKFRAYLDEDSFFQTMCQLTSTQGPLTVFCHGDCWTNNFLFQDRQDATDPHAVCLVDFQLTRVGSLALDLANLFYCCTSGETRKKFMTQLLQHYHRHLMSALYTLNPAAETTKDPSAMWNLLIEEMRRCGRFGLGLALDMLPISTCQSDQAPDLYEGKQQQADEERSVLPPAGAECTRLMTELVIEFIDSKAL</sequence>
<accession>A0ACC2PDN1</accession>
<comment type="caution">
    <text evidence="1">The sequence shown here is derived from an EMBL/GenBank/DDBJ whole genome shotgun (WGS) entry which is preliminary data.</text>
</comment>
<proteinExistence type="predicted"/>
<evidence type="ECO:0000313" key="1">
    <source>
        <dbReference type="EMBL" id="KAJ8681670.1"/>
    </source>
</evidence>
<gene>
    <name evidence="1" type="ORF">QAD02_017462</name>
</gene>
<dbReference type="Proteomes" id="UP001239111">
    <property type="component" value="Chromosome 1"/>
</dbReference>
<protein>
    <submittedName>
        <fullName evidence="1">Uncharacterized protein</fullName>
    </submittedName>
</protein>